<dbReference type="RefSeq" id="WP_004918828.1">
    <property type="nucleotide sequence ID" value="NC_014738.1"/>
</dbReference>
<accession>E4T921</accession>
<dbReference type="AlphaFoldDB" id="E4T921"/>
<dbReference type="PATRIC" id="fig|693978.17.peg.556"/>
<dbReference type="Proteomes" id="UP000010093">
    <property type="component" value="Chromosome"/>
</dbReference>
<dbReference type="KEGG" id="rai:RA0C_0542"/>
<dbReference type="KEGG" id="ran:Riean_0332"/>
<organism evidence="1 2">
    <name type="scientific">Riemerella anatipestifer (strain ATCC 11845 / DSM 15868 / JCM 9532 / NCTC 11014)</name>
    <dbReference type="NCBI Taxonomy" id="693978"/>
    <lineage>
        <taxon>Bacteria</taxon>
        <taxon>Pseudomonadati</taxon>
        <taxon>Bacteroidota</taxon>
        <taxon>Flavobacteriia</taxon>
        <taxon>Flavobacteriales</taxon>
        <taxon>Weeksellaceae</taxon>
        <taxon>Riemerella</taxon>
    </lineage>
</organism>
<protein>
    <submittedName>
        <fullName evidence="1">Uncharacterized protein</fullName>
    </submittedName>
</protein>
<evidence type="ECO:0000313" key="1">
    <source>
        <dbReference type="EMBL" id="AFD55519.1"/>
    </source>
</evidence>
<dbReference type="HOGENOM" id="CLU_1383241_0_0_10"/>
<dbReference type="EMBL" id="CP003388">
    <property type="protein sequence ID" value="AFD55519.1"/>
    <property type="molecule type" value="Genomic_DNA"/>
</dbReference>
<dbReference type="GeneID" id="93717420"/>
<name>E4T921_RIEAD</name>
<sequence length="197" mass="23040">MKKITILLFGLLMFGLTYSQKINGLKIYKQNEQYSENDSIPKIINPQKWELEKPIILLNDKYVASEVLNTINPKKIESIKIEKNKVQIDGTEYNGKIIVKTKANYDLSLLKIKDFIEKYARIKNGEYIYFIDGEVLNTDENLMYVDEKNIMQVKVTKLDKTEKSKKLYFVKLLTRTKENLKKGDTIYIRGNELSVNN</sequence>
<proteinExistence type="predicted"/>
<gene>
    <name evidence="1" type="ORF">RA0C_0542</name>
</gene>
<reference evidence="1 2" key="1">
    <citation type="journal article" date="2012" name="J. Bacteriol.">
        <title>Complete genome sequence of Riemerella anatipestifer reference strain.</title>
        <authorList>
            <person name="Wang X."/>
            <person name="Zhu D."/>
            <person name="Wang M."/>
            <person name="Cheng A."/>
            <person name="Jia R."/>
            <person name="Zhou Y."/>
            <person name="Chen Z."/>
            <person name="Luo Q."/>
            <person name="Liu F."/>
            <person name="Wang Y."/>
            <person name="Chen X.Y."/>
        </authorList>
    </citation>
    <scope>NUCLEOTIDE SEQUENCE [LARGE SCALE GENOMIC DNA]</scope>
    <source>
        <strain evidence="2">DSM 15868</strain>
    </source>
</reference>
<evidence type="ECO:0000313" key="2">
    <source>
        <dbReference type="Proteomes" id="UP000010093"/>
    </source>
</evidence>